<reference evidence="1 2" key="1">
    <citation type="submission" date="2020-02" db="EMBL/GenBank/DDBJ databases">
        <authorList>
            <person name="Zheng R.K."/>
            <person name="Sun C.M."/>
        </authorList>
    </citation>
    <scope>NUCLEOTIDE SEQUENCE [LARGE SCALE GENOMIC DNA]</scope>
    <source>
        <strain evidence="2">rifampicinis</strain>
    </source>
</reference>
<dbReference type="EMBL" id="CP062983">
    <property type="protein sequence ID" value="QPC83782.1"/>
    <property type="molecule type" value="Genomic_DNA"/>
</dbReference>
<accession>A0A7S8EB88</accession>
<proteinExistence type="predicted"/>
<evidence type="ECO:0000313" key="1">
    <source>
        <dbReference type="EMBL" id="QPC83782.1"/>
    </source>
</evidence>
<gene>
    <name evidence="1" type="ORF">G4Y79_05225</name>
</gene>
<keyword evidence="2" id="KW-1185">Reference proteome</keyword>
<dbReference type="AlphaFoldDB" id="A0A7S8EB88"/>
<protein>
    <submittedName>
        <fullName evidence="1">Uncharacterized protein</fullName>
    </submittedName>
</protein>
<sequence length="151" mass="16359">MPTIEFTSQDEVIIELENASGLMIDVSDSVGACRINVSNSVGRNAVFGRRLSPTTEGTSTMSGSLTAYESIYTNSAHNILMDWLVSDLTKKPGLRDITFYSPNQDIGSFRHDVSMRGTSYDLLSKTAGGDGTAPGHELSLEVHDYSYAIIT</sequence>
<name>A0A7S8EB88_9CHLR</name>
<dbReference type="Proteomes" id="UP000594468">
    <property type="component" value="Chromosome"/>
</dbReference>
<dbReference type="RefSeq" id="WP_195171846.1">
    <property type="nucleotide sequence ID" value="NZ_CP062983.1"/>
</dbReference>
<evidence type="ECO:0000313" key="2">
    <source>
        <dbReference type="Proteomes" id="UP000594468"/>
    </source>
</evidence>
<organism evidence="1 2">
    <name type="scientific">Phototrophicus methaneseepsis</name>
    <dbReference type="NCBI Taxonomy" id="2710758"/>
    <lineage>
        <taxon>Bacteria</taxon>
        <taxon>Bacillati</taxon>
        <taxon>Chloroflexota</taxon>
        <taxon>Candidatus Thermofontia</taxon>
        <taxon>Phototrophicales</taxon>
        <taxon>Phototrophicaceae</taxon>
        <taxon>Phototrophicus</taxon>
    </lineage>
</organism>
<dbReference type="KEGG" id="pmet:G4Y79_05225"/>